<dbReference type="EMBL" id="LAZR01003169">
    <property type="protein sequence ID" value="KKN21205.1"/>
    <property type="molecule type" value="Genomic_DNA"/>
</dbReference>
<dbReference type="PANTHER" id="PTHR47099">
    <property type="entry name" value="METHYLCOBAMIDE:COM METHYLTRANSFERASE MTBA"/>
    <property type="match status" value="1"/>
</dbReference>
<protein>
    <recommendedName>
        <fullName evidence="1">Uroporphyrinogen decarboxylase (URO-D) domain-containing protein</fullName>
    </recommendedName>
</protein>
<accession>A0A0F9NNZ2</accession>
<sequence length="358" mass="41678">MNAKERYLSVFDDEKRKRLDRVPTFVQYIRSEFTELHRKKFENMRLPFHSDVSRFTEAYFMGFESVFGNVHPGLRVSQVEVEDEKGENVLVAWNGQPPAKKLGYYKRGLFFSIENLDKVWETMRKVDDSVEIKKTMDHFDRISPYIFPVIAVGGIFDTLWQSMGFNNFSYHHRKNSKLYRELIKYFAELTLIRVQSIIDATRSRAGVINILDDIAFKGRSMISPERWEQDIGKYYKEICSIIIDAGMKTQLHSDGEVTDMVPILKRIGFNGVQGWEGGADPFIVNENHPDFVIIGFGDISQVIPYGSKEDIFNHVKELMIALKEDRHFIIGPSTVIYEGIPYENVEYFVEASRHYGKY</sequence>
<dbReference type="InterPro" id="IPR038071">
    <property type="entry name" value="UROD/MetE-like_sf"/>
</dbReference>
<name>A0A0F9NNZ2_9ZZZZ</name>
<feature type="domain" description="Uroporphyrinogen decarboxylase (URO-D)" evidence="1">
    <location>
        <begin position="149"/>
        <end position="354"/>
    </location>
</feature>
<organism evidence="2">
    <name type="scientific">marine sediment metagenome</name>
    <dbReference type="NCBI Taxonomy" id="412755"/>
    <lineage>
        <taxon>unclassified sequences</taxon>
        <taxon>metagenomes</taxon>
        <taxon>ecological metagenomes</taxon>
    </lineage>
</organism>
<dbReference type="Gene3D" id="3.20.20.210">
    <property type="match status" value="1"/>
</dbReference>
<dbReference type="GO" id="GO:0004853">
    <property type="term" value="F:uroporphyrinogen decarboxylase activity"/>
    <property type="evidence" value="ECO:0007669"/>
    <property type="project" value="InterPro"/>
</dbReference>
<dbReference type="InterPro" id="IPR052024">
    <property type="entry name" value="Methanogen_methyltrans"/>
</dbReference>
<evidence type="ECO:0000259" key="1">
    <source>
        <dbReference type="Pfam" id="PF01208"/>
    </source>
</evidence>
<proteinExistence type="predicted"/>
<dbReference type="PANTHER" id="PTHR47099:SF1">
    <property type="entry name" value="METHYLCOBAMIDE:COM METHYLTRANSFERASE MTBA"/>
    <property type="match status" value="1"/>
</dbReference>
<dbReference type="InterPro" id="IPR000257">
    <property type="entry name" value="Uroporphyrinogen_deCOase"/>
</dbReference>
<dbReference type="AlphaFoldDB" id="A0A0F9NNZ2"/>
<dbReference type="GO" id="GO:0006779">
    <property type="term" value="P:porphyrin-containing compound biosynthetic process"/>
    <property type="evidence" value="ECO:0007669"/>
    <property type="project" value="InterPro"/>
</dbReference>
<gene>
    <name evidence="2" type="ORF">LCGC14_0927770</name>
</gene>
<reference evidence="2" key="1">
    <citation type="journal article" date="2015" name="Nature">
        <title>Complex archaea that bridge the gap between prokaryotes and eukaryotes.</title>
        <authorList>
            <person name="Spang A."/>
            <person name="Saw J.H."/>
            <person name="Jorgensen S.L."/>
            <person name="Zaremba-Niedzwiedzka K."/>
            <person name="Martijn J."/>
            <person name="Lind A.E."/>
            <person name="van Eijk R."/>
            <person name="Schleper C."/>
            <person name="Guy L."/>
            <person name="Ettema T.J."/>
        </authorList>
    </citation>
    <scope>NUCLEOTIDE SEQUENCE</scope>
</reference>
<dbReference type="SUPFAM" id="SSF51726">
    <property type="entry name" value="UROD/MetE-like"/>
    <property type="match status" value="1"/>
</dbReference>
<comment type="caution">
    <text evidence="2">The sequence shown here is derived from an EMBL/GenBank/DDBJ whole genome shotgun (WGS) entry which is preliminary data.</text>
</comment>
<dbReference type="Pfam" id="PF01208">
    <property type="entry name" value="URO-D"/>
    <property type="match status" value="1"/>
</dbReference>
<evidence type="ECO:0000313" key="2">
    <source>
        <dbReference type="EMBL" id="KKN21205.1"/>
    </source>
</evidence>